<evidence type="ECO:0000313" key="6">
    <source>
        <dbReference type="Proteomes" id="UP000182761"/>
    </source>
</evidence>
<dbReference type="CDD" id="cd02696">
    <property type="entry name" value="MurNAc-LAA"/>
    <property type="match status" value="1"/>
</dbReference>
<dbReference type="SUPFAM" id="SSF53187">
    <property type="entry name" value="Zn-dependent exopeptidases"/>
    <property type="match status" value="1"/>
</dbReference>
<dbReference type="EMBL" id="FCOR01000024">
    <property type="protein sequence ID" value="CVK17215.1"/>
    <property type="molecule type" value="Genomic_DNA"/>
</dbReference>
<accession>A0A0X8XYA6</accession>
<evidence type="ECO:0000259" key="4">
    <source>
        <dbReference type="Pfam" id="PF01520"/>
    </source>
</evidence>
<evidence type="ECO:0000256" key="2">
    <source>
        <dbReference type="ARBA" id="ARBA00011901"/>
    </source>
</evidence>
<evidence type="ECO:0000313" key="5">
    <source>
        <dbReference type="EMBL" id="CVK17215.1"/>
    </source>
</evidence>
<keyword evidence="6" id="KW-1185">Reference proteome</keyword>
<dbReference type="RefSeq" id="WP_055426372.1">
    <property type="nucleotide sequence ID" value="NZ_FCOR01000024.1"/>
</dbReference>
<sequence length="178" mass="20437">MRKVAIVVGHTKDSKGAYSKWLPCEFEYNIQAAEELKKINPSLYTVYTHDSYLGGYYAMEKRTADTINKDSFDLTLELHYNSASPLAHGTECCYWFASKKGKEYAQKISLEVSKHLDTTNRGTKALYNKNDRGYWFTYLMKAPAVIVEPFFGSNEFDALKFQDPKKYAHVLNEIISTL</sequence>
<dbReference type="PANTHER" id="PTHR30404:SF0">
    <property type="entry name" value="N-ACETYLMURAMOYL-L-ALANINE AMIDASE AMIC"/>
    <property type="match status" value="1"/>
</dbReference>
<reference evidence="5 6" key="1">
    <citation type="submission" date="2016-01" db="EMBL/GenBank/DDBJ databases">
        <authorList>
            <person name="McClelland M."/>
            <person name="Jain A."/>
            <person name="Saraogi P."/>
            <person name="Mendelson R."/>
            <person name="Westerman R."/>
            <person name="SanMiguel P."/>
            <person name="Csonka L."/>
        </authorList>
    </citation>
    <scope>NUCLEOTIDE SEQUENCE [LARGE SCALE GENOMIC DNA]</scope>
    <source>
        <strain evidence="5 6">R-53146</strain>
    </source>
</reference>
<dbReference type="OrthoDB" id="1436254at2"/>
<dbReference type="PANTHER" id="PTHR30404">
    <property type="entry name" value="N-ACETYLMURAMOYL-L-ALANINE AMIDASE"/>
    <property type="match status" value="1"/>
</dbReference>
<dbReference type="InterPro" id="IPR050695">
    <property type="entry name" value="N-acetylmuramoyl_amidase_3"/>
</dbReference>
<organism evidence="5 6">
    <name type="scientific">Apibacter mensalis</name>
    <dbReference type="NCBI Taxonomy" id="1586267"/>
    <lineage>
        <taxon>Bacteria</taxon>
        <taxon>Pseudomonadati</taxon>
        <taxon>Bacteroidota</taxon>
        <taxon>Flavobacteriia</taxon>
        <taxon>Flavobacteriales</taxon>
        <taxon>Weeksellaceae</taxon>
        <taxon>Apibacter</taxon>
    </lineage>
</organism>
<dbReference type="EC" id="3.5.1.28" evidence="2"/>
<dbReference type="Pfam" id="PF01520">
    <property type="entry name" value="Amidase_3"/>
    <property type="match status" value="1"/>
</dbReference>
<feature type="domain" description="MurNAc-LAA" evidence="4">
    <location>
        <begin position="4"/>
        <end position="175"/>
    </location>
</feature>
<dbReference type="AlphaFoldDB" id="A0A0X8XYA6"/>
<dbReference type="GO" id="GO:0030288">
    <property type="term" value="C:outer membrane-bounded periplasmic space"/>
    <property type="evidence" value="ECO:0007669"/>
    <property type="project" value="TreeGrafter"/>
</dbReference>
<protein>
    <recommendedName>
        <fullName evidence="2">N-acetylmuramoyl-L-alanine amidase</fullName>
        <ecNumber evidence="2">3.5.1.28</ecNumber>
    </recommendedName>
</protein>
<gene>
    <name evidence="5" type="ORF">Ga0061079_1244</name>
</gene>
<dbReference type="Gene3D" id="3.40.630.40">
    <property type="entry name" value="Zn-dependent exopeptidases"/>
    <property type="match status" value="1"/>
</dbReference>
<proteinExistence type="predicted"/>
<dbReference type="GO" id="GO:0009253">
    <property type="term" value="P:peptidoglycan catabolic process"/>
    <property type="evidence" value="ECO:0007669"/>
    <property type="project" value="InterPro"/>
</dbReference>
<dbReference type="Proteomes" id="UP000182761">
    <property type="component" value="Unassembled WGS sequence"/>
</dbReference>
<dbReference type="STRING" id="1586267.GCA_001418685_02081"/>
<evidence type="ECO:0000256" key="3">
    <source>
        <dbReference type="ARBA" id="ARBA00022801"/>
    </source>
</evidence>
<evidence type="ECO:0000256" key="1">
    <source>
        <dbReference type="ARBA" id="ARBA00001561"/>
    </source>
</evidence>
<dbReference type="InterPro" id="IPR002508">
    <property type="entry name" value="MurNAc-LAA_cat"/>
</dbReference>
<comment type="catalytic activity">
    <reaction evidence="1">
        <text>Hydrolyzes the link between N-acetylmuramoyl residues and L-amino acid residues in certain cell-wall glycopeptides.</text>
        <dbReference type="EC" id="3.5.1.28"/>
    </reaction>
</comment>
<dbReference type="GO" id="GO:0008745">
    <property type="term" value="F:N-acetylmuramoyl-L-alanine amidase activity"/>
    <property type="evidence" value="ECO:0007669"/>
    <property type="project" value="UniProtKB-EC"/>
</dbReference>
<keyword evidence="3" id="KW-0378">Hydrolase</keyword>
<name>A0A0X8XYA6_9FLAO</name>